<protein>
    <submittedName>
        <fullName evidence="2">Uncharacterized protein</fullName>
    </submittedName>
</protein>
<dbReference type="EMBL" id="SGKT01000004">
    <property type="protein sequence ID" value="NEZ74266.1"/>
    <property type="molecule type" value="Genomic_DNA"/>
</dbReference>
<comment type="caution">
    <text evidence="2">The sequence shown here is derived from an EMBL/GenBank/DDBJ whole genome shotgun (WGS) entry which is preliminary data.</text>
</comment>
<name>A0A6G4CKW9_CLOBO</name>
<proteinExistence type="predicted"/>
<sequence>MDNDWTKYVKGNIGEWSQLDQYSAKLLKDEVCKSRINNYTTIKPNEESNKIINRAAIKNKEKEEREEESLRIQKETLETQKLMLFLIQCINKDNKEIVENLQSLINTIQFQGKVEEANLLIIEKELESIKKNTSNIQQKFVEMAKEKLTEKGVEYTIMFILQGLKMIFLNVQGS</sequence>
<feature type="coiled-coil region" evidence="1">
    <location>
        <begin position="45"/>
        <end position="80"/>
    </location>
</feature>
<gene>
    <name evidence="2" type="ORF">EXM56_02660</name>
</gene>
<evidence type="ECO:0000313" key="2">
    <source>
        <dbReference type="EMBL" id="NEZ74266.1"/>
    </source>
</evidence>
<keyword evidence="1" id="KW-0175">Coiled coil</keyword>
<organism evidence="2">
    <name type="scientific">Clostridium botulinum</name>
    <dbReference type="NCBI Taxonomy" id="1491"/>
    <lineage>
        <taxon>Bacteria</taxon>
        <taxon>Bacillati</taxon>
        <taxon>Bacillota</taxon>
        <taxon>Clostridia</taxon>
        <taxon>Eubacteriales</taxon>
        <taxon>Clostridiaceae</taxon>
        <taxon>Clostridium</taxon>
    </lineage>
</organism>
<accession>A0A6G4CKW9</accession>
<dbReference type="AlphaFoldDB" id="A0A6G4CKW9"/>
<evidence type="ECO:0000256" key="1">
    <source>
        <dbReference type="SAM" id="Coils"/>
    </source>
</evidence>
<reference evidence="2" key="1">
    <citation type="submission" date="2019-02" db="EMBL/GenBank/DDBJ databases">
        <title>Genome sequencing of Clostridium botulinum clinical isolates.</title>
        <authorList>
            <person name="Brunt J."/>
            <person name="Van Vliet A.H.M."/>
            <person name="Stringer S.C."/>
            <person name="Grant K.A."/>
            <person name="Carter A.C."/>
            <person name="Peck M.W."/>
        </authorList>
    </citation>
    <scope>NUCLEOTIDE SEQUENCE</scope>
    <source>
        <strain evidence="2">H114400598</strain>
    </source>
</reference>